<evidence type="ECO:0000313" key="1">
    <source>
        <dbReference type="EMBL" id="KEO75502.1"/>
    </source>
</evidence>
<accession>A0A074LNK8</accession>
<dbReference type="InterPro" id="IPR010287">
    <property type="entry name" value="DUF892_YciF-like"/>
</dbReference>
<dbReference type="InterPro" id="IPR012347">
    <property type="entry name" value="Ferritin-like"/>
</dbReference>
<dbReference type="InterPro" id="IPR047114">
    <property type="entry name" value="YciF"/>
</dbReference>
<dbReference type="RefSeq" id="WP_035069724.1">
    <property type="nucleotide sequence ID" value="NZ_JMIH01000011.1"/>
</dbReference>
<dbReference type="PANTHER" id="PTHR30565:SF9">
    <property type="entry name" value="PROTEIN YCIF"/>
    <property type="match status" value="1"/>
</dbReference>
<dbReference type="Pfam" id="PF05974">
    <property type="entry name" value="DUF892"/>
    <property type="match status" value="1"/>
</dbReference>
<dbReference type="STRING" id="1048983.EL17_01245"/>
<dbReference type="AlphaFoldDB" id="A0A074LNK8"/>
<protein>
    <submittedName>
        <fullName evidence="1">Uncharacterized protein</fullName>
    </submittedName>
</protein>
<sequence length="174" mass="19469">MAVDKNIQEFKNSKFFKLFQDQLKDIYWAEKHLVEALGKMQKGATSEKLASAIGKHKEETEGQVERLEKIFGLLDVAARGKKCEAMEGLIEEGKEILEDTKADTMVRDAGIIIASQKIEHYEIASYGSLIALAKKIGHDDIASLLTETLEEEKKTDELLTQLAESEVNEKAAQE</sequence>
<gene>
    <name evidence="1" type="ORF">EL17_01245</name>
</gene>
<comment type="caution">
    <text evidence="1">The sequence shown here is derived from an EMBL/GenBank/DDBJ whole genome shotgun (WGS) entry which is preliminary data.</text>
</comment>
<evidence type="ECO:0000313" key="2">
    <source>
        <dbReference type="Proteomes" id="UP000027821"/>
    </source>
</evidence>
<dbReference type="PANTHER" id="PTHR30565">
    <property type="entry name" value="PROTEIN YCIF"/>
    <property type="match status" value="1"/>
</dbReference>
<dbReference type="Gene3D" id="1.20.1260.10">
    <property type="match status" value="1"/>
</dbReference>
<reference evidence="1 2" key="1">
    <citation type="submission" date="2014-04" db="EMBL/GenBank/DDBJ databases">
        <title>Characterization and application of a salt tolerant electro-active bacterium.</title>
        <authorList>
            <person name="Yang L."/>
            <person name="Wei S."/>
            <person name="Tay Q.X.M."/>
        </authorList>
    </citation>
    <scope>NUCLEOTIDE SEQUENCE [LARGE SCALE GENOMIC DNA]</scope>
    <source>
        <strain evidence="1 2">LY1</strain>
    </source>
</reference>
<dbReference type="EMBL" id="JMIH01000011">
    <property type="protein sequence ID" value="KEO75502.1"/>
    <property type="molecule type" value="Genomic_DNA"/>
</dbReference>
<dbReference type="Proteomes" id="UP000027821">
    <property type="component" value="Unassembled WGS sequence"/>
</dbReference>
<organism evidence="1 2">
    <name type="scientific">Anditalea andensis</name>
    <dbReference type="NCBI Taxonomy" id="1048983"/>
    <lineage>
        <taxon>Bacteria</taxon>
        <taxon>Pseudomonadati</taxon>
        <taxon>Bacteroidota</taxon>
        <taxon>Cytophagia</taxon>
        <taxon>Cytophagales</taxon>
        <taxon>Cytophagaceae</taxon>
        <taxon>Anditalea</taxon>
    </lineage>
</organism>
<dbReference type="SUPFAM" id="SSF47240">
    <property type="entry name" value="Ferritin-like"/>
    <property type="match status" value="1"/>
</dbReference>
<dbReference type="CDD" id="cd07909">
    <property type="entry name" value="YciF"/>
    <property type="match status" value="1"/>
</dbReference>
<dbReference type="OrthoDB" id="9795056at2"/>
<keyword evidence="2" id="KW-1185">Reference proteome</keyword>
<dbReference type="eggNOG" id="COG3685">
    <property type="taxonomic scope" value="Bacteria"/>
</dbReference>
<dbReference type="InterPro" id="IPR009078">
    <property type="entry name" value="Ferritin-like_SF"/>
</dbReference>
<proteinExistence type="predicted"/>
<name>A0A074LNK8_9BACT</name>